<dbReference type="Pfam" id="PF05721">
    <property type="entry name" value="PhyH"/>
    <property type="match status" value="1"/>
</dbReference>
<comment type="cofactor">
    <cofactor evidence="1">
        <name>Fe(2+)</name>
        <dbReference type="ChEBI" id="CHEBI:29033"/>
    </cofactor>
</comment>
<gene>
    <name evidence="2" type="ORF">Q8A70_21385</name>
</gene>
<dbReference type="EMBL" id="JAUYVI010000006">
    <property type="protein sequence ID" value="MDQ7250258.1"/>
    <property type="molecule type" value="Genomic_DNA"/>
</dbReference>
<dbReference type="PANTHER" id="PTHR20883">
    <property type="entry name" value="PHYTANOYL-COA DIOXYGENASE DOMAIN CONTAINING 1"/>
    <property type="match status" value="1"/>
</dbReference>
<sequence>MDGSMAPSNGTVPSAQQIQAWLDELLHGKGYFTLPQVFTPEEIAEARKIIMDESDRGVDKVTHFQGHNKDKLHLQRRVWNLLNKGDIFVTMLKREPIVSIVKAFLGDEFILGSIAANRLLPGGPGQELHVDYPYWDIYKRSSFPTNINPSFPLNLQATILLDDFTPENGATAIVPHTQKLGRYPDEPAKLPPETERMVGKAGDVAVFYGLCWHCAMPNNSQGDRTGLLIEYLPKFVKPLEDQLSGVRKEVIDKGGDFIRQLVGLAYPYPQLLDKAEGGNKEGYYSQKY</sequence>
<dbReference type="Gene3D" id="2.60.120.620">
    <property type="entry name" value="q2cbj1_9rhob like domain"/>
    <property type="match status" value="1"/>
</dbReference>
<keyword evidence="2" id="KW-0223">Dioxygenase</keyword>
<evidence type="ECO:0000313" key="3">
    <source>
        <dbReference type="Proteomes" id="UP001230156"/>
    </source>
</evidence>
<evidence type="ECO:0000256" key="1">
    <source>
        <dbReference type="ARBA" id="ARBA00001954"/>
    </source>
</evidence>
<proteinExistence type="predicted"/>
<organism evidence="2 3">
    <name type="scientific">Dongia sedimenti</name>
    <dbReference type="NCBI Taxonomy" id="3064282"/>
    <lineage>
        <taxon>Bacteria</taxon>
        <taxon>Pseudomonadati</taxon>
        <taxon>Pseudomonadota</taxon>
        <taxon>Alphaproteobacteria</taxon>
        <taxon>Rhodospirillales</taxon>
        <taxon>Dongiaceae</taxon>
        <taxon>Dongia</taxon>
    </lineage>
</organism>
<evidence type="ECO:0000313" key="2">
    <source>
        <dbReference type="EMBL" id="MDQ7250258.1"/>
    </source>
</evidence>
<keyword evidence="2" id="KW-0560">Oxidoreductase</keyword>
<dbReference type="SUPFAM" id="SSF51197">
    <property type="entry name" value="Clavaminate synthase-like"/>
    <property type="match status" value="1"/>
</dbReference>
<reference evidence="3" key="1">
    <citation type="submission" date="2023-08" db="EMBL/GenBank/DDBJ databases">
        <title>Rhodospirillaceae gen. nov., a novel taxon isolated from the Yangtze River Yuezi River estuary sludge.</title>
        <authorList>
            <person name="Ruan L."/>
        </authorList>
    </citation>
    <scope>NUCLEOTIDE SEQUENCE [LARGE SCALE GENOMIC DNA]</scope>
    <source>
        <strain evidence="3">R-7</strain>
    </source>
</reference>
<dbReference type="Proteomes" id="UP001230156">
    <property type="component" value="Unassembled WGS sequence"/>
</dbReference>
<dbReference type="RefSeq" id="WP_379959281.1">
    <property type="nucleotide sequence ID" value="NZ_JAUYVI010000006.1"/>
</dbReference>
<protein>
    <submittedName>
        <fullName evidence="2">Phytanoyl-CoA dioxygenase family protein</fullName>
    </submittedName>
</protein>
<dbReference type="PANTHER" id="PTHR20883:SF48">
    <property type="entry name" value="ECTOINE DIOXYGENASE"/>
    <property type="match status" value="1"/>
</dbReference>
<dbReference type="InterPro" id="IPR008775">
    <property type="entry name" value="Phytyl_CoA_dOase-like"/>
</dbReference>
<name>A0ABU0YUC0_9PROT</name>
<dbReference type="GO" id="GO:0051213">
    <property type="term" value="F:dioxygenase activity"/>
    <property type="evidence" value="ECO:0007669"/>
    <property type="project" value="UniProtKB-KW"/>
</dbReference>
<keyword evidence="3" id="KW-1185">Reference proteome</keyword>
<comment type="caution">
    <text evidence="2">The sequence shown here is derived from an EMBL/GenBank/DDBJ whole genome shotgun (WGS) entry which is preliminary data.</text>
</comment>
<accession>A0ABU0YUC0</accession>